<keyword evidence="1" id="KW-0472">Membrane</keyword>
<dbReference type="GeneID" id="49610402"/>
<evidence type="ECO:0000313" key="3">
    <source>
        <dbReference type="Proteomes" id="UP000257607"/>
    </source>
</evidence>
<feature type="transmembrane region" description="Helical" evidence="1">
    <location>
        <begin position="267"/>
        <end position="288"/>
    </location>
</feature>
<dbReference type="RefSeq" id="WP_056966190.1">
    <property type="nucleotide sequence ID" value="NZ_BJOQ01000022.1"/>
</dbReference>
<keyword evidence="1" id="KW-1133">Transmembrane helix</keyword>
<evidence type="ECO:0008006" key="4">
    <source>
        <dbReference type="Google" id="ProtNLM"/>
    </source>
</evidence>
<evidence type="ECO:0000256" key="1">
    <source>
        <dbReference type="SAM" id="Phobius"/>
    </source>
</evidence>
<feature type="transmembrane region" description="Helical" evidence="1">
    <location>
        <begin position="219"/>
        <end position="240"/>
    </location>
</feature>
<dbReference type="AlphaFoldDB" id="A0A385ADR7"/>
<name>A0A385ADR7_LATCU</name>
<gene>
    <name evidence="2" type="ORF">DT351_05380</name>
</gene>
<keyword evidence="1" id="KW-0812">Transmembrane</keyword>
<reference evidence="2 3" key="1">
    <citation type="submission" date="2018-07" db="EMBL/GenBank/DDBJ databases">
        <title>Lactobacillus curvatus genome sequence.</title>
        <authorList>
            <person name="Prechtl R."/>
        </authorList>
    </citation>
    <scope>NUCLEOTIDE SEQUENCE [LARGE SCALE GENOMIC DNA]</scope>
    <source>
        <strain evidence="2 3">TMW 1.1928</strain>
    </source>
</reference>
<dbReference type="Proteomes" id="UP000257607">
    <property type="component" value="Chromosome"/>
</dbReference>
<feature type="transmembrane region" description="Helical" evidence="1">
    <location>
        <begin position="294"/>
        <end position="314"/>
    </location>
</feature>
<evidence type="ECO:0000313" key="2">
    <source>
        <dbReference type="EMBL" id="AXN35822.1"/>
    </source>
</evidence>
<organism evidence="2 3">
    <name type="scientific">Latilactobacillus curvatus</name>
    <name type="common">Lactobacillus curvatus</name>
    <dbReference type="NCBI Taxonomy" id="28038"/>
    <lineage>
        <taxon>Bacteria</taxon>
        <taxon>Bacillati</taxon>
        <taxon>Bacillota</taxon>
        <taxon>Bacilli</taxon>
        <taxon>Lactobacillales</taxon>
        <taxon>Lactobacillaceae</taxon>
        <taxon>Latilactobacillus</taxon>
    </lineage>
</organism>
<sequence>MRLKKIILDCLLVGLTVLGMLTISQRAKTNYSQRLNHNSLSENAVIFNSKSQQSIQKTIQKIDAAKLSHFQIQFNVDSRFSYVYAKGKLSSVPLKDGRFFSSYDFKSQIPVVVAGQSRLAELYKPASQAYYQDHGRYLSVIGVVGTNQTTTLDQHIFVSTSPEFVLNDRPLNKVTVLVDGPQMGAHLKTYQKIFKTTKHSYLTPKTTPLVGVNWLRQNAGVIAVIAVLMIIAVGFTYLFSQVINGYHAQKGLSTGLYRKFRVAQTQIFALHLVVSSIIGFSIGSWFFYLTGRTAIFIGLMIIDLILIGIFYYLIPKGRKTTY</sequence>
<protein>
    <recommendedName>
        <fullName evidence="4">MacB-like periplasmic core domain-containing protein</fullName>
    </recommendedName>
</protein>
<accession>A0A385ADR7</accession>
<dbReference type="EMBL" id="CP031003">
    <property type="protein sequence ID" value="AXN35822.1"/>
    <property type="molecule type" value="Genomic_DNA"/>
</dbReference>
<proteinExistence type="predicted"/>